<reference evidence="2 3" key="1">
    <citation type="submission" date="2014-09" db="EMBL/GenBank/DDBJ databases">
        <authorList>
            <person name="Ellenberger Sabrina"/>
        </authorList>
    </citation>
    <scope>NUCLEOTIDE SEQUENCE [LARGE SCALE GENOMIC DNA]</scope>
    <source>
        <strain evidence="2 3">CBS 412.66</strain>
    </source>
</reference>
<feature type="region of interest" description="Disordered" evidence="1">
    <location>
        <begin position="169"/>
        <end position="269"/>
    </location>
</feature>
<dbReference type="Proteomes" id="UP000054107">
    <property type="component" value="Unassembled WGS sequence"/>
</dbReference>
<feature type="compositionally biased region" description="Polar residues" evidence="1">
    <location>
        <begin position="334"/>
        <end position="352"/>
    </location>
</feature>
<sequence length="500" mass="55851">MLLLVYLVQKGTKYGYKRPIKSGVLFYPAQTTASLPLILQGIVTQHPGRHYESISSFIQQPNIGSGGKADFVAMASGVQRKKKQEKTQNAKIDSYFKPAPKPNRSTPSVKRTLENDENTDFNDENRKKTMTPLNTQQPLKRQFGDIKSGLQPKNIQNVFRLPLRDMNPKALSDVNPKPTAISSTRQKKSAPGFAVLRDEDIEKGVEKAPTPPIKDSQESFADSQDVNSQIINSQDTDSQKARNSQGNTLDNELNTQHIPESGDTNTQWTAVTSSPIDVYRDVDSPTQETCLSVYKGEEHIDTLISSNQDRHNKQHCAGKENKSGKENQTDLTDENSQNGDRIPSDSLTKSNSNNEEEEEDDDDDNDEDIDLFGETADRSIIIKKVPLERSNTPVDFFDDYNRVEDEESTTFFDPESDEEGPFVDPGLEFSITEFDATPEESLKQTLGSYTLSQDPAESISQILVPLPNPRGRDILEKLGVEKNNANDCKSKNDEDDLRAS</sequence>
<dbReference type="OrthoDB" id="2279365at2759"/>
<proteinExistence type="predicted"/>
<organism evidence="2 3">
    <name type="scientific">Parasitella parasitica</name>
    <dbReference type="NCBI Taxonomy" id="35722"/>
    <lineage>
        <taxon>Eukaryota</taxon>
        <taxon>Fungi</taxon>
        <taxon>Fungi incertae sedis</taxon>
        <taxon>Mucoromycota</taxon>
        <taxon>Mucoromycotina</taxon>
        <taxon>Mucoromycetes</taxon>
        <taxon>Mucorales</taxon>
        <taxon>Mucorineae</taxon>
        <taxon>Mucoraceae</taxon>
        <taxon>Parasitella</taxon>
    </lineage>
</organism>
<evidence type="ECO:0000313" key="2">
    <source>
        <dbReference type="EMBL" id="CEP12239.1"/>
    </source>
</evidence>
<evidence type="ECO:0000313" key="3">
    <source>
        <dbReference type="Proteomes" id="UP000054107"/>
    </source>
</evidence>
<gene>
    <name evidence="2" type="primary">PARPA_06173.1 scaffold 21352</name>
</gene>
<feature type="compositionally biased region" description="Polar residues" evidence="1">
    <location>
        <begin position="218"/>
        <end position="269"/>
    </location>
</feature>
<keyword evidence="3" id="KW-1185">Reference proteome</keyword>
<dbReference type="AlphaFoldDB" id="A0A0B7NB49"/>
<feature type="compositionally biased region" description="Basic and acidic residues" evidence="1">
    <location>
        <begin position="317"/>
        <end position="328"/>
    </location>
</feature>
<feature type="region of interest" description="Disordered" evidence="1">
    <location>
        <begin position="304"/>
        <end position="370"/>
    </location>
</feature>
<feature type="compositionally biased region" description="Basic and acidic residues" evidence="1">
    <location>
        <begin position="196"/>
        <end position="206"/>
    </location>
</feature>
<protein>
    <submittedName>
        <fullName evidence="2">Uncharacterized protein</fullName>
    </submittedName>
</protein>
<dbReference type="EMBL" id="LN727599">
    <property type="protein sequence ID" value="CEP12239.1"/>
    <property type="molecule type" value="Genomic_DNA"/>
</dbReference>
<name>A0A0B7NB49_9FUNG</name>
<feature type="compositionally biased region" description="Acidic residues" evidence="1">
    <location>
        <begin position="354"/>
        <end position="370"/>
    </location>
</feature>
<accession>A0A0B7NB49</accession>
<feature type="region of interest" description="Disordered" evidence="1">
    <location>
        <begin position="77"/>
        <end position="129"/>
    </location>
</feature>
<evidence type="ECO:0000256" key="1">
    <source>
        <dbReference type="SAM" id="MobiDB-lite"/>
    </source>
</evidence>